<proteinExistence type="inferred from homology"/>
<keyword evidence="2" id="KW-0645">Protease</keyword>
<dbReference type="EMBL" id="CACTIH010007247">
    <property type="protein sequence ID" value="CAA3005595.1"/>
    <property type="molecule type" value="Genomic_DNA"/>
</dbReference>
<organism evidence="6 7">
    <name type="scientific">Olea europaea subsp. europaea</name>
    <dbReference type="NCBI Taxonomy" id="158383"/>
    <lineage>
        <taxon>Eukaryota</taxon>
        <taxon>Viridiplantae</taxon>
        <taxon>Streptophyta</taxon>
        <taxon>Embryophyta</taxon>
        <taxon>Tracheophyta</taxon>
        <taxon>Spermatophyta</taxon>
        <taxon>Magnoliopsida</taxon>
        <taxon>eudicotyledons</taxon>
        <taxon>Gunneridae</taxon>
        <taxon>Pentapetalae</taxon>
        <taxon>asterids</taxon>
        <taxon>lamiids</taxon>
        <taxon>Lamiales</taxon>
        <taxon>Oleaceae</taxon>
        <taxon>Oleeae</taxon>
        <taxon>Olea</taxon>
    </lineage>
</organism>
<evidence type="ECO:0000256" key="3">
    <source>
        <dbReference type="ARBA" id="ARBA00022801"/>
    </source>
</evidence>
<evidence type="ECO:0000259" key="5">
    <source>
        <dbReference type="Pfam" id="PF02902"/>
    </source>
</evidence>
<reference evidence="6 7" key="1">
    <citation type="submission" date="2019-12" db="EMBL/GenBank/DDBJ databases">
        <authorList>
            <person name="Alioto T."/>
            <person name="Alioto T."/>
            <person name="Gomez Garrido J."/>
        </authorList>
    </citation>
    <scope>NUCLEOTIDE SEQUENCE [LARGE SCALE GENOMIC DNA]</scope>
</reference>
<dbReference type="InterPro" id="IPR003653">
    <property type="entry name" value="Peptidase_C48_C"/>
</dbReference>
<dbReference type="Pfam" id="PF02902">
    <property type="entry name" value="Peptidase_C48"/>
    <property type="match status" value="1"/>
</dbReference>
<comment type="similarity">
    <text evidence="1">Belongs to the peptidase C48 family.</text>
</comment>
<feature type="compositionally biased region" description="Basic and acidic residues" evidence="4">
    <location>
        <begin position="134"/>
        <end position="145"/>
    </location>
</feature>
<evidence type="ECO:0000256" key="4">
    <source>
        <dbReference type="SAM" id="MobiDB-lite"/>
    </source>
</evidence>
<dbReference type="Gramene" id="OE9A111593T1">
    <property type="protein sequence ID" value="OE9A111593C1"/>
    <property type="gene ID" value="OE9A111593"/>
</dbReference>
<comment type="caution">
    <text evidence="6">The sequence shown here is derived from an EMBL/GenBank/DDBJ whole genome shotgun (WGS) entry which is preliminary data.</text>
</comment>
<dbReference type="Gene3D" id="3.40.395.10">
    <property type="entry name" value="Adenoviral Proteinase, Chain A"/>
    <property type="match status" value="1"/>
</dbReference>
<evidence type="ECO:0000256" key="1">
    <source>
        <dbReference type="ARBA" id="ARBA00005234"/>
    </source>
</evidence>
<evidence type="ECO:0000313" key="6">
    <source>
        <dbReference type="EMBL" id="CAA3005595.1"/>
    </source>
</evidence>
<dbReference type="GO" id="GO:0006508">
    <property type="term" value="P:proteolysis"/>
    <property type="evidence" value="ECO:0007669"/>
    <property type="project" value="UniProtKB-KW"/>
</dbReference>
<dbReference type="GO" id="GO:0008234">
    <property type="term" value="F:cysteine-type peptidase activity"/>
    <property type="evidence" value="ECO:0007669"/>
    <property type="project" value="InterPro"/>
</dbReference>
<gene>
    <name evidence="6" type="ORF">OLEA9_A111593</name>
</gene>
<keyword evidence="7" id="KW-1185">Reference proteome</keyword>
<feature type="region of interest" description="Disordered" evidence="4">
    <location>
        <begin position="42"/>
        <end position="145"/>
    </location>
</feature>
<protein>
    <recommendedName>
        <fullName evidence="5">Ubiquitin-like protease family profile domain-containing protein</fullName>
    </recommendedName>
</protein>
<sequence length="457" mass="51726">MLVAFQAWIYEIFPSLDGIVVTKISRVHPCIVNWMADEQPSTAKLEGPDCFSNPKLTSSTKSRRRTKRRTERSVEDADTSRKSVPSVLLSMDSNIGQTHSSDDDDDFVAPPPRRQEPFACEKSPVVEGPTAAHHSQEELRSHGAQRDDISCYVDNKMLKAKFEGIKSHMSSLNEGKTNKMDDIVQMQAYIKSDLMDVRTNMQCISESVSIMISSVMDEIIRRSGDRTSERGVGQTKAPGVGDQEHHVASRSNKVQEVENMVLNVDRKEKGKMDPCDDLLFSLEPPSFDLEIEFTPSNVLHSEETQKRVDSIISDGSSTAEPTSKLPVKRVLRPSRVLLSPFVVGQERGKLFKHDDNVVVFEDYKDNVDEDPDYHEPEAKELKVIIDDTLPQQTNSHDCRIFVVLYALYLICGGRCSIPKKFDASKFRMDIVTLLYKHRQVYTKKVNQPMMEEVLVIE</sequence>
<feature type="compositionally biased region" description="Basic residues" evidence="4">
    <location>
        <begin position="61"/>
        <end position="70"/>
    </location>
</feature>
<feature type="domain" description="Ubiquitin-like protease family profile" evidence="5">
    <location>
        <begin position="371"/>
        <end position="437"/>
    </location>
</feature>
<dbReference type="OrthoDB" id="929250at2759"/>
<feature type="region of interest" description="Disordered" evidence="4">
    <location>
        <begin position="223"/>
        <end position="253"/>
    </location>
</feature>
<dbReference type="SUPFAM" id="SSF54001">
    <property type="entry name" value="Cysteine proteinases"/>
    <property type="match status" value="1"/>
</dbReference>
<keyword evidence="3" id="KW-0378">Hydrolase</keyword>
<evidence type="ECO:0000313" key="7">
    <source>
        <dbReference type="Proteomes" id="UP000594638"/>
    </source>
</evidence>
<dbReference type="Proteomes" id="UP000594638">
    <property type="component" value="Unassembled WGS sequence"/>
</dbReference>
<dbReference type="AlphaFoldDB" id="A0A8S0TLG0"/>
<dbReference type="InterPro" id="IPR038765">
    <property type="entry name" value="Papain-like_cys_pep_sf"/>
</dbReference>
<feature type="compositionally biased region" description="Basic and acidic residues" evidence="4">
    <location>
        <begin position="71"/>
        <end position="81"/>
    </location>
</feature>
<evidence type="ECO:0000256" key="2">
    <source>
        <dbReference type="ARBA" id="ARBA00022670"/>
    </source>
</evidence>
<name>A0A8S0TLG0_OLEEU</name>
<accession>A0A8S0TLG0</accession>